<evidence type="ECO:0000313" key="3">
    <source>
        <dbReference type="Proteomes" id="UP000314294"/>
    </source>
</evidence>
<evidence type="ECO:0000256" key="1">
    <source>
        <dbReference type="SAM" id="MobiDB-lite"/>
    </source>
</evidence>
<evidence type="ECO:0000313" key="2">
    <source>
        <dbReference type="EMBL" id="TNN89239.1"/>
    </source>
</evidence>
<organism evidence="2 3">
    <name type="scientific">Liparis tanakae</name>
    <name type="common">Tanaka's snailfish</name>
    <dbReference type="NCBI Taxonomy" id="230148"/>
    <lineage>
        <taxon>Eukaryota</taxon>
        <taxon>Metazoa</taxon>
        <taxon>Chordata</taxon>
        <taxon>Craniata</taxon>
        <taxon>Vertebrata</taxon>
        <taxon>Euteleostomi</taxon>
        <taxon>Actinopterygii</taxon>
        <taxon>Neopterygii</taxon>
        <taxon>Teleostei</taxon>
        <taxon>Neoteleostei</taxon>
        <taxon>Acanthomorphata</taxon>
        <taxon>Eupercaria</taxon>
        <taxon>Perciformes</taxon>
        <taxon>Cottioidei</taxon>
        <taxon>Cottales</taxon>
        <taxon>Liparidae</taxon>
        <taxon>Liparis</taxon>
    </lineage>
</organism>
<gene>
    <name evidence="2" type="ORF">EYF80_000527</name>
</gene>
<feature type="region of interest" description="Disordered" evidence="1">
    <location>
        <begin position="1"/>
        <end position="21"/>
    </location>
</feature>
<dbReference type="Proteomes" id="UP000314294">
    <property type="component" value="Unassembled WGS sequence"/>
</dbReference>
<proteinExistence type="predicted"/>
<sequence>MGSVKLEEQEDKRPRAKVRMRDSPTAQLALFKVFEGDRDSVTEFPTTIGVMEGLISTAPEDRTPEGKNIPSGVQVSLLPLTVRPLKDQPVFGVRRCVDVSPLQVQRHVSPQPGEGKGGGKGTTRVRDRFSWTCRAVLVCEGGFVAHLRDS</sequence>
<comment type="caution">
    <text evidence="2">The sequence shown here is derived from an EMBL/GenBank/DDBJ whole genome shotgun (WGS) entry which is preliminary data.</text>
</comment>
<keyword evidence="3" id="KW-1185">Reference proteome</keyword>
<protein>
    <submittedName>
        <fullName evidence="2">Uncharacterized protein</fullName>
    </submittedName>
</protein>
<name>A0A4Z2JG50_9TELE</name>
<reference evidence="2 3" key="1">
    <citation type="submission" date="2019-03" db="EMBL/GenBank/DDBJ databases">
        <title>First draft genome of Liparis tanakae, snailfish: a comprehensive survey of snailfish specific genes.</title>
        <authorList>
            <person name="Kim W."/>
            <person name="Song I."/>
            <person name="Jeong J.-H."/>
            <person name="Kim D."/>
            <person name="Kim S."/>
            <person name="Ryu S."/>
            <person name="Song J.Y."/>
            <person name="Lee S.K."/>
        </authorList>
    </citation>
    <scope>NUCLEOTIDE SEQUENCE [LARGE SCALE GENOMIC DNA]</scope>
    <source>
        <tissue evidence="2">Muscle</tissue>
    </source>
</reference>
<dbReference type="OrthoDB" id="10643826at2759"/>
<feature type="compositionally biased region" description="Basic and acidic residues" evidence="1">
    <location>
        <begin position="1"/>
        <end position="13"/>
    </location>
</feature>
<dbReference type="EMBL" id="SRLO01000002">
    <property type="protein sequence ID" value="TNN89239.1"/>
    <property type="molecule type" value="Genomic_DNA"/>
</dbReference>
<dbReference type="AlphaFoldDB" id="A0A4Z2JG50"/>
<accession>A0A4Z2JG50</accession>